<feature type="region of interest" description="Disordered" evidence="2">
    <location>
        <begin position="1"/>
        <end position="32"/>
    </location>
</feature>
<feature type="compositionally biased region" description="Polar residues" evidence="2">
    <location>
        <begin position="461"/>
        <end position="476"/>
    </location>
</feature>
<dbReference type="EMBL" id="JBBXMP010000051">
    <property type="protein sequence ID" value="KAL0065206.1"/>
    <property type="molecule type" value="Genomic_DNA"/>
</dbReference>
<protein>
    <submittedName>
        <fullName evidence="3">Uncharacterized protein</fullName>
    </submittedName>
</protein>
<name>A0ABR2ZVU5_9AGAR</name>
<proteinExistence type="predicted"/>
<evidence type="ECO:0000313" key="3">
    <source>
        <dbReference type="EMBL" id="KAL0065206.1"/>
    </source>
</evidence>
<feature type="region of interest" description="Disordered" evidence="2">
    <location>
        <begin position="614"/>
        <end position="644"/>
    </location>
</feature>
<accession>A0ABR2ZVU5</accession>
<feature type="region of interest" description="Disordered" evidence="2">
    <location>
        <begin position="365"/>
        <end position="476"/>
    </location>
</feature>
<sequence length="946" mass="103355">MARLGSSPGERRRVALSQPGTQTSGGTLDARMWSREDAYDLGGLQSQLASKQSQDVSCSAAFPPSFPSAPTKHHDPPYMTPLPDISSARHAHDRRGLQSTSSRKRKAPTLTQGAEAPVAMPVDRQISSPRTSYRHTSRKSPRTEASSHKHNVRIAFPWSSYVVATFDSSSRRFWAHKEHPRRIRAQFISEADALRGGWRYLWILMSLRHRKMYRCKNAQPVQATFSFNDRPDLTRRASWLHNMRPSLCAFDSDIDMEEESRARAARPLLLQFEKQFQAERARIQELEALVRQLRHEKRNVQSDLNDRNASLCQLRDQINCLMGALRDLPGITYALSNLTQGCDDMLKILDPNFAFPTSIPASGIARRTRTKTTGSLAAKGPSTTGTCTIGSSIGTSKAVRKKVRESEPPLPHSLRPAAKIPLQHPGNLSALATRRSVTPSEAGIPASATHSETIDPGPQRLQISRPSASTSSLAETTPQLHTMKTRVAVRDKSPHRFQIVPLKEVGSKREQVEVLKAGGIKKETKMVKGEQRNAGKENTVRELSLAVASSSRNARSSSISPAIDSVRPDPQLQLIPIRSLNIVKLPAKWTSRSGAGKVKTSSMQVTRTFSSEASTYFTSSAKDSGRRTRTLSERDPNIPGLSTLINKHTRSSTAHQPFTAPSHEFPPNYSSCKPCKPPHTPSKGATPPRSSPHCKSSSLGVVQRPVWSISMTSPDTPRHTVDSSAPKLAPSGKGHTSLAAAAAAIKRRHRHATAYSVDALNPGGGSNITKFSPSRSSCSIVTTSRQVPDVRKIFGAPLERHTEKDEGEDDSATQALKRQSTSKRHAIYSRSMITTSPSSQLKNTQSITSALPPAFIPSANSGSFDSILRAYQSQSINTNHSSLNLVGLRSSARSALVVPLALCKNRPGTCDSGALPGRALVHLPIIQELLHAVDSALQDWNALKPM</sequence>
<feature type="compositionally biased region" description="Basic and acidic residues" evidence="2">
    <location>
        <begin position="623"/>
        <end position="636"/>
    </location>
</feature>
<evidence type="ECO:0000313" key="4">
    <source>
        <dbReference type="Proteomes" id="UP001437256"/>
    </source>
</evidence>
<evidence type="ECO:0000256" key="1">
    <source>
        <dbReference type="SAM" id="Coils"/>
    </source>
</evidence>
<feature type="coiled-coil region" evidence="1">
    <location>
        <begin position="269"/>
        <end position="303"/>
    </location>
</feature>
<feature type="compositionally biased region" description="Polar residues" evidence="2">
    <location>
        <begin position="44"/>
        <end position="57"/>
    </location>
</feature>
<organism evidence="3 4">
    <name type="scientific">Marasmius tenuissimus</name>
    <dbReference type="NCBI Taxonomy" id="585030"/>
    <lineage>
        <taxon>Eukaryota</taxon>
        <taxon>Fungi</taxon>
        <taxon>Dikarya</taxon>
        <taxon>Basidiomycota</taxon>
        <taxon>Agaricomycotina</taxon>
        <taxon>Agaricomycetes</taxon>
        <taxon>Agaricomycetidae</taxon>
        <taxon>Agaricales</taxon>
        <taxon>Marasmiineae</taxon>
        <taxon>Marasmiaceae</taxon>
        <taxon>Marasmius</taxon>
    </lineage>
</organism>
<keyword evidence="1" id="KW-0175">Coiled coil</keyword>
<feature type="region of interest" description="Disordered" evidence="2">
    <location>
        <begin position="675"/>
        <end position="734"/>
    </location>
</feature>
<comment type="caution">
    <text evidence="3">The sequence shown here is derived from an EMBL/GenBank/DDBJ whole genome shotgun (WGS) entry which is preliminary data.</text>
</comment>
<dbReference type="Proteomes" id="UP001437256">
    <property type="component" value="Unassembled WGS sequence"/>
</dbReference>
<gene>
    <name evidence="3" type="ORF">AAF712_007876</name>
</gene>
<evidence type="ECO:0000256" key="2">
    <source>
        <dbReference type="SAM" id="MobiDB-lite"/>
    </source>
</evidence>
<keyword evidence="4" id="KW-1185">Reference proteome</keyword>
<feature type="region of interest" description="Disordered" evidence="2">
    <location>
        <begin position="44"/>
        <end position="148"/>
    </location>
</feature>
<reference evidence="3 4" key="1">
    <citation type="submission" date="2024-05" db="EMBL/GenBank/DDBJ databases">
        <title>A draft genome resource for the thread blight pathogen Marasmius tenuissimus strain MS-2.</title>
        <authorList>
            <person name="Yulfo-Soto G.E."/>
            <person name="Baruah I.K."/>
            <person name="Amoako-Attah I."/>
            <person name="Bukari Y."/>
            <person name="Meinhardt L.W."/>
            <person name="Bailey B.A."/>
            <person name="Cohen S.P."/>
        </authorList>
    </citation>
    <scope>NUCLEOTIDE SEQUENCE [LARGE SCALE GENOMIC DNA]</scope>
    <source>
        <strain evidence="3 4">MS-2</strain>
    </source>
</reference>
<feature type="region of interest" description="Disordered" evidence="2">
    <location>
        <begin position="796"/>
        <end position="825"/>
    </location>
</feature>
<feature type="compositionally biased region" description="Low complexity" evidence="2">
    <location>
        <begin position="380"/>
        <end position="396"/>
    </location>
</feature>